<evidence type="ECO:0000256" key="1">
    <source>
        <dbReference type="SAM" id="MobiDB-lite"/>
    </source>
</evidence>
<feature type="compositionally biased region" description="Low complexity" evidence="1">
    <location>
        <begin position="16"/>
        <end position="47"/>
    </location>
</feature>
<evidence type="ECO:0000313" key="2">
    <source>
        <dbReference type="EMBL" id="CAA9478465.1"/>
    </source>
</evidence>
<sequence length="215" mass="23334">DAHLPRRAGDQRPDRAPVGPAAGRGRRAPAAEGALAGRRQPRLLLGPGRDRDRRDQAPPDPRACEVLAVEGQGPRQGARRDGPDPDPARQRRRGRTGPRDRGAARGQLHRDLSRGHPQPGPRAAPAQRLRPARRSRARGGDRAGRGDRLRRHPALPQAPAPACPVPGARRGPAAGRIAGRSHQAHRRRAARDRADHSRRAAPAGEHRCNCRRRGL</sequence>
<dbReference type="AlphaFoldDB" id="A0A6J4RVS5"/>
<keyword evidence="2" id="KW-0012">Acyltransferase</keyword>
<name>A0A6J4RVS5_9ACTN</name>
<feature type="non-terminal residue" evidence="2">
    <location>
        <position position="215"/>
    </location>
</feature>
<dbReference type="GO" id="GO:0003841">
    <property type="term" value="F:1-acylglycerol-3-phosphate O-acyltransferase activity"/>
    <property type="evidence" value="ECO:0007669"/>
    <property type="project" value="UniProtKB-EC"/>
</dbReference>
<feature type="compositionally biased region" description="Low complexity" evidence="1">
    <location>
        <begin position="115"/>
        <end position="129"/>
    </location>
</feature>
<feature type="compositionally biased region" description="Basic and acidic residues" evidence="1">
    <location>
        <begin position="78"/>
        <end position="89"/>
    </location>
</feature>
<feature type="non-terminal residue" evidence="2">
    <location>
        <position position="1"/>
    </location>
</feature>
<feature type="compositionally biased region" description="Low complexity" evidence="1">
    <location>
        <begin position="165"/>
        <end position="181"/>
    </location>
</feature>
<feature type="compositionally biased region" description="Basic and acidic residues" evidence="1">
    <location>
        <begin position="191"/>
        <end position="208"/>
    </location>
</feature>
<gene>
    <name evidence="2" type="ORF">AVDCRST_MAG67-701</name>
</gene>
<accession>A0A6J4RVS5</accession>
<keyword evidence="2" id="KW-0808">Transferase</keyword>
<proteinExistence type="predicted"/>
<feature type="compositionally biased region" description="Basic and acidic residues" evidence="1">
    <location>
        <begin position="138"/>
        <end position="147"/>
    </location>
</feature>
<dbReference type="EMBL" id="CADCVQ010000035">
    <property type="protein sequence ID" value="CAA9478465.1"/>
    <property type="molecule type" value="Genomic_DNA"/>
</dbReference>
<feature type="compositionally biased region" description="Basic and acidic residues" evidence="1">
    <location>
        <begin position="1"/>
        <end position="15"/>
    </location>
</feature>
<protein>
    <submittedName>
        <fullName evidence="2">1-acyl-sn-glycerol-3-phosphate acyltransferase</fullName>
        <ecNumber evidence="2">2.3.1.51</ecNumber>
    </submittedName>
</protein>
<reference evidence="2" key="1">
    <citation type="submission" date="2020-02" db="EMBL/GenBank/DDBJ databases">
        <authorList>
            <person name="Meier V. D."/>
        </authorList>
    </citation>
    <scope>NUCLEOTIDE SEQUENCE</scope>
    <source>
        <strain evidence="2">AVDCRST_MAG67</strain>
    </source>
</reference>
<organism evidence="2">
    <name type="scientific">uncultured Solirubrobacteraceae bacterium</name>
    <dbReference type="NCBI Taxonomy" id="1162706"/>
    <lineage>
        <taxon>Bacteria</taxon>
        <taxon>Bacillati</taxon>
        <taxon>Actinomycetota</taxon>
        <taxon>Thermoleophilia</taxon>
        <taxon>Solirubrobacterales</taxon>
        <taxon>Solirubrobacteraceae</taxon>
        <taxon>environmental samples</taxon>
    </lineage>
</organism>
<feature type="compositionally biased region" description="Basic and acidic residues" evidence="1">
    <location>
        <begin position="97"/>
        <end position="114"/>
    </location>
</feature>
<dbReference type="EC" id="2.3.1.51" evidence="2"/>
<feature type="region of interest" description="Disordered" evidence="1">
    <location>
        <begin position="1"/>
        <end position="215"/>
    </location>
</feature>
<feature type="compositionally biased region" description="Basic and acidic residues" evidence="1">
    <location>
        <begin position="48"/>
        <end position="57"/>
    </location>
</feature>